<dbReference type="HOGENOM" id="CLU_767360_0_0_1"/>
<feature type="region of interest" description="Disordered" evidence="1">
    <location>
        <begin position="340"/>
        <end position="361"/>
    </location>
</feature>
<proteinExistence type="predicted"/>
<gene>
    <name evidence="2" type="ORF">GALMADRAFT_747331</name>
</gene>
<reference evidence="3" key="1">
    <citation type="journal article" date="2014" name="Proc. Natl. Acad. Sci. U.S.A.">
        <title>Extensive sampling of basidiomycete genomes demonstrates inadequacy of the white-rot/brown-rot paradigm for wood decay fungi.</title>
        <authorList>
            <person name="Riley R."/>
            <person name="Salamov A.A."/>
            <person name="Brown D.W."/>
            <person name="Nagy L.G."/>
            <person name="Floudas D."/>
            <person name="Held B.W."/>
            <person name="Levasseur A."/>
            <person name="Lombard V."/>
            <person name="Morin E."/>
            <person name="Otillar R."/>
            <person name="Lindquist E.A."/>
            <person name="Sun H."/>
            <person name="LaButti K.M."/>
            <person name="Schmutz J."/>
            <person name="Jabbour D."/>
            <person name="Luo H."/>
            <person name="Baker S.E."/>
            <person name="Pisabarro A.G."/>
            <person name="Walton J.D."/>
            <person name="Blanchette R.A."/>
            <person name="Henrissat B."/>
            <person name="Martin F."/>
            <person name="Cullen D."/>
            <person name="Hibbett D.S."/>
            <person name="Grigoriev I.V."/>
        </authorList>
    </citation>
    <scope>NUCLEOTIDE SEQUENCE [LARGE SCALE GENOMIC DNA]</scope>
    <source>
        <strain evidence="3">CBS 339.88</strain>
    </source>
</reference>
<evidence type="ECO:0000313" key="3">
    <source>
        <dbReference type="Proteomes" id="UP000027222"/>
    </source>
</evidence>
<dbReference type="EMBL" id="KL142387">
    <property type="protein sequence ID" value="KDR73068.1"/>
    <property type="molecule type" value="Genomic_DNA"/>
</dbReference>
<feature type="compositionally biased region" description="Polar residues" evidence="1">
    <location>
        <begin position="340"/>
        <end position="355"/>
    </location>
</feature>
<name>A0A067T224_GALM3</name>
<evidence type="ECO:0000313" key="2">
    <source>
        <dbReference type="EMBL" id="KDR73068.1"/>
    </source>
</evidence>
<dbReference type="AlphaFoldDB" id="A0A067T224"/>
<organism evidence="2 3">
    <name type="scientific">Galerina marginata (strain CBS 339.88)</name>
    <dbReference type="NCBI Taxonomy" id="685588"/>
    <lineage>
        <taxon>Eukaryota</taxon>
        <taxon>Fungi</taxon>
        <taxon>Dikarya</taxon>
        <taxon>Basidiomycota</taxon>
        <taxon>Agaricomycotina</taxon>
        <taxon>Agaricomycetes</taxon>
        <taxon>Agaricomycetidae</taxon>
        <taxon>Agaricales</taxon>
        <taxon>Agaricineae</taxon>
        <taxon>Strophariaceae</taxon>
        <taxon>Galerina</taxon>
    </lineage>
</organism>
<accession>A0A067T224</accession>
<evidence type="ECO:0000256" key="1">
    <source>
        <dbReference type="SAM" id="MobiDB-lite"/>
    </source>
</evidence>
<sequence length="361" mass="40718">MGNEPFLPYCAPSRVLNTDLSDANALLAPPHPCTQDEQMIWFLGALWQYGYPQILKTHHASHLAELISRSTAYLLSKNRVIPAVNRNKYDPGLWHRNESAFPGTLEHSQFGQGIAKKVLDDSVTQFYLIFDSFMRQAAEVTKSTSLLGTVFNEPPFLKKFCSIPSRLLGDAIRHPAGLDLPEMFQQTLSFISSTLDHNVKQAEPHPLLFITACYILTDIFRDFQILDWNDKAGKIVTSFQKWNYDPVRSKPILSFMETLLHYFRRFPTMPGYYGAGDSAYHRAFTGGNIYVWHVTANFELSRLNIHTPIHPLDSPMKDVMEEKRVQAPIVGITASISSASSFPDLSGLSDSVSIRTDTDES</sequence>
<keyword evidence="3" id="KW-1185">Reference proteome</keyword>
<protein>
    <submittedName>
        <fullName evidence="2">Uncharacterized protein</fullName>
    </submittedName>
</protein>
<dbReference type="Proteomes" id="UP000027222">
    <property type="component" value="Unassembled WGS sequence"/>
</dbReference>